<dbReference type="AlphaFoldDB" id="A0A226F8D4"/>
<evidence type="ECO:0000256" key="1">
    <source>
        <dbReference type="SAM" id="MobiDB-lite"/>
    </source>
</evidence>
<name>A0A226F8D4_FOLCA</name>
<dbReference type="STRING" id="158441.A0A226F8D4"/>
<feature type="region of interest" description="Disordered" evidence="1">
    <location>
        <begin position="118"/>
        <end position="142"/>
    </location>
</feature>
<dbReference type="EMBL" id="LNIX01000001">
    <property type="protein sequence ID" value="OXA65116.1"/>
    <property type="molecule type" value="Genomic_DNA"/>
</dbReference>
<evidence type="ECO:0000313" key="3">
    <source>
        <dbReference type="Proteomes" id="UP000198287"/>
    </source>
</evidence>
<dbReference type="OMA" id="AKEYWCE"/>
<keyword evidence="3" id="KW-1185">Reference proteome</keyword>
<dbReference type="Proteomes" id="UP000198287">
    <property type="component" value="Unassembled WGS sequence"/>
</dbReference>
<dbReference type="InterPro" id="IPR026698">
    <property type="entry name" value="UPF_C3orf38"/>
</dbReference>
<feature type="region of interest" description="Disordered" evidence="1">
    <location>
        <begin position="161"/>
        <end position="215"/>
    </location>
</feature>
<evidence type="ECO:0000313" key="2">
    <source>
        <dbReference type="EMBL" id="OXA65116.1"/>
    </source>
</evidence>
<dbReference type="PANTHER" id="PTHR21084:SF1">
    <property type="entry name" value="DENSE INCISORS"/>
    <property type="match status" value="1"/>
</dbReference>
<proteinExistence type="predicted"/>
<comment type="caution">
    <text evidence="2">The sequence shown here is derived from an EMBL/GenBank/DDBJ whole genome shotgun (WGS) entry which is preliminary data.</text>
</comment>
<feature type="compositionally biased region" description="Low complexity" evidence="1">
    <location>
        <begin position="118"/>
        <end position="136"/>
    </location>
</feature>
<reference evidence="2 3" key="1">
    <citation type="submission" date="2015-12" db="EMBL/GenBank/DDBJ databases">
        <title>The genome of Folsomia candida.</title>
        <authorList>
            <person name="Faddeeva A."/>
            <person name="Derks M.F."/>
            <person name="Anvar Y."/>
            <person name="Smit S."/>
            <person name="Van Straalen N."/>
            <person name="Roelofs D."/>
        </authorList>
    </citation>
    <scope>NUCLEOTIDE SEQUENCE [LARGE SCALE GENOMIC DNA]</scope>
    <source>
        <strain evidence="2 3">VU population</strain>
        <tissue evidence="2">Whole body</tissue>
    </source>
</reference>
<protein>
    <submittedName>
        <fullName evidence="2">Uncharacterized protein</fullName>
    </submittedName>
</protein>
<dbReference type="OrthoDB" id="6407068at2759"/>
<gene>
    <name evidence="2" type="ORF">Fcan01_02473</name>
</gene>
<sequence length="451" mass="50736">MSGDDARTTAGVREFLGILVEADVFAILKTTTGGLVGKQSKDEAITEIIKWSDAVSVLNRRKVTKDCLMRYLLKKNVQFSTQANKTTLCQLILKTWKYAQDDQLQKLAFQEDLKKFKPASTASRPSASTSTPLTSPITKETKPLLSQSNIEGFFKKETKPKLDNEATVSTSGISEPKRKLEEDPCPSAEVKKQKEIISQSTPAPLPTDGDKLTSTNNVVATKNSHDEARRMVTTCEIGINTDPCTDIALVSNALAEEIERINYENQVSLRRREQELEQRLGYEFTKWYYERYNSLVDFISAHFWGECNLRIEYAAKGLQNGKVTEFLNDGQRCFEELYSLRSKDKLFFNPNLLTGLRSKMNPHGLVQIMVAGTVHQPDATGRQAGLFEQMFGLSRDPAIDNNYKIKFSMLLFREDSQIFVNQLALCDSSLKGVIDDADDDYDEDAPDNSLD</sequence>
<dbReference type="Pfam" id="PF15008">
    <property type="entry name" value="DUF4518"/>
    <property type="match status" value="2"/>
</dbReference>
<organism evidence="2 3">
    <name type="scientific">Folsomia candida</name>
    <name type="common">Springtail</name>
    <dbReference type="NCBI Taxonomy" id="158441"/>
    <lineage>
        <taxon>Eukaryota</taxon>
        <taxon>Metazoa</taxon>
        <taxon>Ecdysozoa</taxon>
        <taxon>Arthropoda</taxon>
        <taxon>Hexapoda</taxon>
        <taxon>Collembola</taxon>
        <taxon>Entomobryomorpha</taxon>
        <taxon>Isotomoidea</taxon>
        <taxon>Isotomidae</taxon>
        <taxon>Proisotominae</taxon>
        <taxon>Folsomia</taxon>
    </lineage>
</organism>
<dbReference type="PANTHER" id="PTHR21084">
    <property type="entry name" value="DENSE INCISORS"/>
    <property type="match status" value="1"/>
</dbReference>
<accession>A0A226F8D4</accession>